<evidence type="ECO:0000256" key="6">
    <source>
        <dbReference type="ARBA" id="ARBA00023136"/>
    </source>
</evidence>
<keyword evidence="4 8" id="KW-1133">Transmembrane helix</keyword>
<evidence type="ECO:0000256" key="4">
    <source>
        <dbReference type="ARBA" id="ARBA00022989"/>
    </source>
</evidence>
<evidence type="ECO:0000259" key="9">
    <source>
        <dbReference type="PROSITE" id="PS50850"/>
    </source>
</evidence>
<feature type="transmembrane region" description="Helical" evidence="8">
    <location>
        <begin position="463"/>
        <end position="485"/>
    </location>
</feature>
<evidence type="ECO:0000313" key="10">
    <source>
        <dbReference type="EMBL" id="KAK0554716.1"/>
    </source>
</evidence>
<comment type="subcellular location">
    <subcellularLocation>
        <location evidence="1">Membrane</location>
        <topology evidence="1">Multi-pass membrane protein</topology>
    </subcellularLocation>
</comment>
<evidence type="ECO:0000256" key="5">
    <source>
        <dbReference type="ARBA" id="ARBA00023063"/>
    </source>
</evidence>
<feature type="region of interest" description="Disordered" evidence="7">
    <location>
        <begin position="1"/>
        <end position="31"/>
    </location>
</feature>
<keyword evidence="3 8" id="KW-0812">Transmembrane</keyword>
<protein>
    <recommendedName>
        <fullName evidence="9">Major facilitator superfamily (MFS) profile domain-containing protein</fullName>
    </recommendedName>
</protein>
<feature type="transmembrane region" description="Helical" evidence="8">
    <location>
        <begin position="156"/>
        <end position="173"/>
    </location>
</feature>
<comment type="caution">
    <text evidence="10">The sequence shown here is derived from an EMBL/GenBank/DDBJ whole genome shotgun (WGS) entry which is preliminary data.</text>
</comment>
<keyword evidence="11" id="KW-1185">Reference proteome</keyword>
<dbReference type="InterPro" id="IPR036259">
    <property type="entry name" value="MFS_trans_sf"/>
</dbReference>
<accession>A0AAN6JSK0</accession>
<feature type="transmembrane region" description="Helical" evidence="8">
    <location>
        <begin position="436"/>
        <end position="457"/>
    </location>
</feature>
<feature type="domain" description="Major facilitator superfamily (MFS) profile" evidence="9">
    <location>
        <begin position="89"/>
        <end position="562"/>
    </location>
</feature>
<dbReference type="GO" id="GO:0015112">
    <property type="term" value="F:nitrate transmembrane transporter activity"/>
    <property type="evidence" value="ECO:0007669"/>
    <property type="project" value="InterPro"/>
</dbReference>
<dbReference type="PROSITE" id="PS50850">
    <property type="entry name" value="MFS"/>
    <property type="match status" value="1"/>
</dbReference>
<evidence type="ECO:0000256" key="2">
    <source>
        <dbReference type="ARBA" id="ARBA00008432"/>
    </source>
</evidence>
<evidence type="ECO:0000313" key="11">
    <source>
        <dbReference type="Proteomes" id="UP001176517"/>
    </source>
</evidence>
<evidence type="ECO:0000256" key="8">
    <source>
        <dbReference type="SAM" id="Phobius"/>
    </source>
</evidence>
<evidence type="ECO:0000256" key="3">
    <source>
        <dbReference type="ARBA" id="ARBA00022692"/>
    </source>
</evidence>
<comment type="similarity">
    <text evidence="2">Belongs to the major facilitator superfamily. Nitrate/nitrite porter (TC 2.A.1.8) family.</text>
</comment>
<dbReference type="Gene3D" id="1.20.1250.20">
    <property type="entry name" value="MFS general substrate transporter like domains"/>
    <property type="match status" value="2"/>
</dbReference>
<dbReference type="PANTHER" id="PTHR23515">
    <property type="entry name" value="HIGH-AFFINITY NITRATE TRANSPORTER 2.3"/>
    <property type="match status" value="1"/>
</dbReference>
<sequence length="562" mass="60116">MTTDSSPKYEQDHNSASFHDEKEIEPVPQPVNTGAVTTEEYKSEHQKAVEQGTLKFRWASLWEPAVINPINGKSTTFNIIRFWDPYALAFWLATLGFFSAFFSWFAFSPLVPEAVKADLKLTPLQIVNSNLASLGGTAIVRFVAGPCCDRFGPRKVMAFLLVAGAIPSALVPTVKNIGGLETIRFFISILGGTFVPTQVWTTTFFDRRIVGTANAFAGGWGNLGGGVTPAVMIGTLERLRKAGLSAHLAWRICFLVVPVPMLLLIAALCMLLGKDCPQGPWSARHRTEGTAIEVARGEMPHLDASERRAMDAAQPSTTEKAISKGADFSDIPRSQDLYALDTAVAEPVTLAVLGKVLTDPRVWLVALSYMTTFGLETAMDAALPGLILTLFQGPNFKVDDAAYVASTYGLLNLFARALGGIASDLLYARYGLMSKVWLLIVTAVAQGVFMVGLGFYVNTGHASIGGVIGFMVALGITGFAANGAAYSIYAHLRPRNIGVVAGLVGGFGNIGGIWYTLMFRQHPGAAATRTLGTKFYIAGFFNIGAVALPAAIVSMVGLGDAR</sequence>
<proteinExistence type="inferred from homology"/>
<dbReference type="InterPro" id="IPR020846">
    <property type="entry name" value="MFS_dom"/>
</dbReference>
<name>A0AAN6JSK0_9BASI</name>
<dbReference type="GO" id="GO:0042128">
    <property type="term" value="P:nitrate assimilation"/>
    <property type="evidence" value="ECO:0007669"/>
    <property type="project" value="UniProtKB-KW"/>
</dbReference>
<feature type="transmembrane region" description="Helical" evidence="8">
    <location>
        <begin position="248"/>
        <end position="272"/>
    </location>
</feature>
<dbReference type="AlphaFoldDB" id="A0AAN6JSK0"/>
<feature type="transmembrane region" description="Helical" evidence="8">
    <location>
        <begin position="497"/>
        <end position="515"/>
    </location>
</feature>
<dbReference type="Proteomes" id="UP001176517">
    <property type="component" value="Unassembled WGS sequence"/>
</dbReference>
<feature type="transmembrane region" description="Helical" evidence="8">
    <location>
        <begin position="86"/>
        <end position="106"/>
    </location>
</feature>
<gene>
    <name evidence="10" type="ORF">OC846_001966</name>
</gene>
<feature type="compositionally biased region" description="Basic and acidic residues" evidence="7">
    <location>
        <begin position="7"/>
        <end position="25"/>
    </location>
</feature>
<dbReference type="GO" id="GO:0016020">
    <property type="term" value="C:membrane"/>
    <property type="evidence" value="ECO:0007669"/>
    <property type="project" value="UniProtKB-SubCell"/>
</dbReference>
<organism evidence="10 11">
    <name type="scientific">Tilletia horrida</name>
    <dbReference type="NCBI Taxonomy" id="155126"/>
    <lineage>
        <taxon>Eukaryota</taxon>
        <taxon>Fungi</taxon>
        <taxon>Dikarya</taxon>
        <taxon>Basidiomycota</taxon>
        <taxon>Ustilaginomycotina</taxon>
        <taxon>Exobasidiomycetes</taxon>
        <taxon>Tilletiales</taxon>
        <taxon>Tilletiaceae</taxon>
        <taxon>Tilletia</taxon>
    </lineage>
</organism>
<keyword evidence="5" id="KW-0534">Nitrate assimilation</keyword>
<evidence type="ECO:0000256" key="7">
    <source>
        <dbReference type="SAM" id="MobiDB-lite"/>
    </source>
</evidence>
<evidence type="ECO:0000256" key="1">
    <source>
        <dbReference type="ARBA" id="ARBA00004141"/>
    </source>
</evidence>
<feature type="transmembrane region" description="Helical" evidence="8">
    <location>
        <begin position="217"/>
        <end position="236"/>
    </location>
</feature>
<dbReference type="Pfam" id="PF07690">
    <property type="entry name" value="MFS_1"/>
    <property type="match status" value="1"/>
</dbReference>
<dbReference type="InterPro" id="IPR044772">
    <property type="entry name" value="NO3_transporter"/>
</dbReference>
<reference evidence="10" key="1">
    <citation type="journal article" date="2023" name="PhytoFront">
        <title>Draft Genome Resources of Seven Strains of Tilletia horrida, Causal Agent of Kernel Smut of Rice.</title>
        <authorList>
            <person name="Khanal S."/>
            <person name="Antony Babu S."/>
            <person name="Zhou X.G."/>
        </authorList>
    </citation>
    <scope>NUCLEOTIDE SEQUENCE</scope>
    <source>
        <strain evidence="10">TX6</strain>
    </source>
</reference>
<dbReference type="InterPro" id="IPR011701">
    <property type="entry name" value="MFS"/>
</dbReference>
<dbReference type="SUPFAM" id="SSF103473">
    <property type="entry name" value="MFS general substrate transporter"/>
    <property type="match status" value="1"/>
</dbReference>
<dbReference type="EMBL" id="JAPDMZ010000034">
    <property type="protein sequence ID" value="KAK0554716.1"/>
    <property type="molecule type" value="Genomic_DNA"/>
</dbReference>
<feature type="transmembrane region" description="Helical" evidence="8">
    <location>
        <begin position="185"/>
        <end position="205"/>
    </location>
</feature>
<keyword evidence="6 8" id="KW-0472">Membrane</keyword>
<feature type="transmembrane region" description="Helical" evidence="8">
    <location>
        <begin position="535"/>
        <end position="558"/>
    </location>
</feature>
<feature type="transmembrane region" description="Helical" evidence="8">
    <location>
        <begin position="126"/>
        <end position="144"/>
    </location>
</feature>